<dbReference type="InterPro" id="IPR028929">
    <property type="entry name" value="Mif2_N"/>
</dbReference>
<feature type="region of interest" description="Disordered" evidence="5">
    <location>
        <begin position="1"/>
        <end position="60"/>
    </location>
</feature>
<feature type="compositionally biased region" description="Acidic residues" evidence="5">
    <location>
        <begin position="591"/>
        <end position="600"/>
    </location>
</feature>
<feature type="compositionally biased region" description="Basic residues" evidence="5">
    <location>
        <begin position="571"/>
        <end position="586"/>
    </location>
</feature>
<feature type="compositionally biased region" description="Low complexity" evidence="5">
    <location>
        <begin position="416"/>
        <end position="425"/>
    </location>
</feature>
<feature type="compositionally biased region" description="Acidic residues" evidence="5">
    <location>
        <begin position="239"/>
        <end position="279"/>
    </location>
</feature>
<comment type="caution">
    <text evidence="8">The sequence shown here is derived from an EMBL/GenBank/DDBJ whole genome shotgun (WGS) entry which is preliminary data.</text>
</comment>
<dbReference type="InterPro" id="IPR025974">
    <property type="entry name" value="Mif2/CENP-C_cupin"/>
</dbReference>
<sequence length="804" mass="86971">MAPTNSPGRKRRENEYFRVGEQGRKTGVTLAQRERDEHGFEDLDGVFSSPEKSPAKRTTATALDKTLTSEDMDIQQSMSELFDSDEDANSPTNGAYNALVDALLDGYEGDGYTETDSRFAGSMPEPADALSARKSIRPGRNSTFLPPPMGRSPIKTSLGSSPRRQSSMGPPSMRRATRSPDRASSHPAVARKLDFSSIDVVSDQGDSSASRNKSAARRSIYDIEPTPEPEQEPTQADTVVDEEDVPANGTEDESLVPVEDGDTLPVVEEEEDDNVEEPSEFPAARPRKGPGRSRQSLEKLAKQAENQVEADKPAKRAPGRPKKSNQLASMQTANASNGSGSRAGRRNRLATNGDVSGLSATENEKEAEEPSLPEVEETPEKAPRPQPKKRGRPKATAPKTAAEKAQEATESSVQDVGETGVEEVPVPQPKKRGRPKGSGQKTANATKPKQSGAEDEERPAKRTKKDTTTTEAVAKKQPPQRGPKAKPPTAGPSNENPQPVLHRAGSMAPPPPKSNHILRATTPFDDAGVKTTRSGRASIKPLAKYLGERVEYSWDGQNVGIIRADEAEAPKRKRKGSGKGKKRKRASSVSSDEEPELELESWEKGAGIIAGYLNEWDDEKNISIEDGAQQQDIAYAAGKIQTRDVADTEFRYAKIVGTPFMAAGMVDIPPNGIKRKKNSRRMHIVFCVLEGKVTATVGDTQFGINKGGVFVVPRGELSSLLRCPLTPVFSTLSFSTHFPFSPLRSCLHTNTARRNGAAGYKTSIASRCARPRIVRRAVVLCSFLVGGSEGARRRDAARYGSHPG</sequence>
<feature type="compositionally biased region" description="Basic and acidic residues" evidence="5">
    <location>
        <begin position="32"/>
        <end position="41"/>
    </location>
</feature>
<keyword evidence="4" id="KW-0539">Nucleus</keyword>
<feature type="domain" description="Mif2 N-terminal" evidence="7">
    <location>
        <begin position="16"/>
        <end position="195"/>
    </location>
</feature>
<dbReference type="PANTHER" id="PTHR16684">
    <property type="entry name" value="CENTROMERE PROTEIN C"/>
    <property type="match status" value="1"/>
</dbReference>
<dbReference type="Pfam" id="PF11699">
    <property type="entry name" value="CENP-C_C"/>
    <property type="match status" value="1"/>
</dbReference>
<evidence type="ECO:0000256" key="2">
    <source>
        <dbReference type="ARBA" id="ARBA00010291"/>
    </source>
</evidence>
<dbReference type="PRINTS" id="PR00929">
    <property type="entry name" value="ATHOOK"/>
</dbReference>
<feature type="compositionally biased region" description="Polar residues" evidence="5">
    <location>
        <begin position="154"/>
        <end position="169"/>
    </location>
</feature>
<dbReference type="SUPFAM" id="SSF51182">
    <property type="entry name" value="RmlC-like cupins"/>
    <property type="match status" value="1"/>
</dbReference>
<proteinExistence type="inferred from homology"/>
<organism evidence="8 9">
    <name type="scientific">Phyllosticta paracitricarpa</name>
    <dbReference type="NCBI Taxonomy" id="2016321"/>
    <lineage>
        <taxon>Eukaryota</taxon>
        <taxon>Fungi</taxon>
        <taxon>Dikarya</taxon>
        <taxon>Ascomycota</taxon>
        <taxon>Pezizomycotina</taxon>
        <taxon>Dothideomycetes</taxon>
        <taxon>Dothideomycetes incertae sedis</taxon>
        <taxon>Botryosphaeriales</taxon>
        <taxon>Phyllostictaceae</taxon>
        <taxon>Phyllosticta</taxon>
    </lineage>
</organism>
<dbReference type="Pfam" id="PF15624">
    <property type="entry name" value="Mif2_N"/>
    <property type="match status" value="1"/>
</dbReference>
<evidence type="ECO:0000259" key="6">
    <source>
        <dbReference type="Pfam" id="PF11699"/>
    </source>
</evidence>
<accession>A0ABR1MY31</accession>
<name>A0ABR1MY31_9PEZI</name>
<evidence type="ECO:0000256" key="5">
    <source>
        <dbReference type="SAM" id="MobiDB-lite"/>
    </source>
</evidence>
<evidence type="ECO:0000259" key="7">
    <source>
        <dbReference type="Pfam" id="PF15624"/>
    </source>
</evidence>
<evidence type="ECO:0000313" key="8">
    <source>
        <dbReference type="EMBL" id="KAK7607875.1"/>
    </source>
</evidence>
<dbReference type="InterPro" id="IPR017956">
    <property type="entry name" value="AT_hook_DNA-bd_motif"/>
</dbReference>
<keyword evidence="9" id="KW-1185">Reference proteome</keyword>
<feature type="compositionally biased region" description="Low complexity" evidence="5">
    <location>
        <begin position="333"/>
        <end position="342"/>
    </location>
</feature>
<reference evidence="8 9" key="1">
    <citation type="submission" date="2024-04" db="EMBL/GenBank/DDBJ databases">
        <title>Phyllosticta paracitricarpa is synonymous to the EU quarantine fungus P. citricarpa based on phylogenomic analyses.</title>
        <authorList>
            <consortium name="Lawrence Berkeley National Laboratory"/>
            <person name="Van ingen-buijs V.A."/>
            <person name="Van westerhoven A.C."/>
            <person name="Haridas S."/>
            <person name="Skiadas P."/>
            <person name="Martin F."/>
            <person name="Groenewald J.Z."/>
            <person name="Crous P.W."/>
            <person name="Seidl M.F."/>
        </authorList>
    </citation>
    <scope>NUCLEOTIDE SEQUENCE [LARGE SCALE GENOMIC DNA]</scope>
    <source>
        <strain evidence="8 9">CBS 141358</strain>
    </source>
</reference>
<gene>
    <name evidence="8" type="ORF">JOL62DRAFT_256948</name>
</gene>
<protein>
    <submittedName>
        <fullName evidence="8">Uncharacterized protein</fullName>
    </submittedName>
</protein>
<feature type="compositionally biased region" description="Polar residues" evidence="5">
    <location>
        <begin position="349"/>
        <end position="361"/>
    </location>
</feature>
<dbReference type="EMBL" id="JBBPBF010000033">
    <property type="protein sequence ID" value="KAK7607875.1"/>
    <property type="molecule type" value="Genomic_DNA"/>
</dbReference>
<dbReference type="SMART" id="SM00384">
    <property type="entry name" value="AT_hook"/>
    <property type="match status" value="3"/>
</dbReference>
<evidence type="ECO:0000313" key="9">
    <source>
        <dbReference type="Proteomes" id="UP001367316"/>
    </source>
</evidence>
<feature type="compositionally biased region" description="Acidic residues" evidence="5">
    <location>
        <begin position="365"/>
        <end position="377"/>
    </location>
</feature>
<evidence type="ECO:0000256" key="3">
    <source>
        <dbReference type="ARBA" id="ARBA00023125"/>
    </source>
</evidence>
<dbReference type="Proteomes" id="UP001367316">
    <property type="component" value="Unassembled WGS sequence"/>
</dbReference>
<evidence type="ECO:0000256" key="1">
    <source>
        <dbReference type="ARBA" id="ARBA00004123"/>
    </source>
</evidence>
<comment type="similarity">
    <text evidence="2">Belongs to the CENP-C/MIF2 family.</text>
</comment>
<keyword evidence="3" id="KW-0238">DNA-binding</keyword>
<dbReference type="InterPro" id="IPR028386">
    <property type="entry name" value="CENP-C/Mif2/cnp3"/>
</dbReference>
<feature type="compositionally biased region" description="Polar residues" evidence="5">
    <location>
        <begin position="439"/>
        <end position="449"/>
    </location>
</feature>
<dbReference type="Gene3D" id="2.60.120.10">
    <property type="entry name" value="Jelly Rolls"/>
    <property type="match status" value="1"/>
</dbReference>
<dbReference type="PANTHER" id="PTHR16684:SF11">
    <property type="entry name" value="CENTROMERE PROTEIN C"/>
    <property type="match status" value="1"/>
</dbReference>
<feature type="domain" description="Mif2/CENP-C cupin" evidence="6">
    <location>
        <begin position="650"/>
        <end position="716"/>
    </location>
</feature>
<comment type="subcellular location">
    <subcellularLocation>
        <location evidence="1">Nucleus</location>
    </subcellularLocation>
</comment>
<feature type="region of interest" description="Disordered" evidence="5">
    <location>
        <begin position="568"/>
        <end position="600"/>
    </location>
</feature>
<evidence type="ECO:0000256" key="4">
    <source>
        <dbReference type="ARBA" id="ARBA00023242"/>
    </source>
</evidence>
<dbReference type="InterPro" id="IPR014710">
    <property type="entry name" value="RmlC-like_jellyroll"/>
</dbReference>
<feature type="region of interest" description="Disordered" evidence="5">
    <location>
        <begin position="111"/>
        <end position="540"/>
    </location>
</feature>
<feature type="compositionally biased region" description="Basic and acidic residues" evidence="5">
    <location>
        <begin position="12"/>
        <end position="24"/>
    </location>
</feature>
<dbReference type="InterPro" id="IPR011051">
    <property type="entry name" value="RmlC_Cupin_sf"/>
</dbReference>